<evidence type="ECO:0000313" key="3">
    <source>
        <dbReference type="Proteomes" id="UP000054761"/>
    </source>
</evidence>
<evidence type="ECO:0000256" key="1">
    <source>
        <dbReference type="SAM" id="MobiDB-lite"/>
    </source>
</evidence>
<reference evidence="2 3" key="1">
    <citation type="submission" date="2015-11" db="EMBL/GenBank/DDBJ databases">
        <title>Genomic analysis of 38 Legionella species identifies large and diverse effector repertoires.</title>
        <authorList>
            <person name="Burstein D."/>
            <person name="Amaro F."/>
            <person name="Zusman T."/>
            <person name="Lifshitz Z."/>
            <person name="Cohen O."/>
            <person name="Gilbert J.A."/>
            <person name="Pupko T."/>
            <person name="Shuman H.A."/>
            <person name="Segal G."/>
        </authorList>
    </citation>
    <scope>NUCLEOTIDE SEQUENCE [LARGE SCALE GENOMIC DNA]</scope>
    <source>
        <strain evidence="2 3">Bercovier 4</strain>
    </source>
</reference>
<name>A0A0W0V2E2_9GAMM</name>
<feature type="region of interest" description="Disordered" evidence="1">
    <location>
        <begin position="1"/>
        <end position="87"/>
    </location>
</feature>
<comment type="caution">
    <text evidence="2">The sequence shown here is derived from an EMBL/GenBank/DDBJ whole genome shotgun (WGS) entry which is preliminary data.</text>
</comment>
<feature type="compositionally biased region" description="Basic and acidic residues" evidence="1">
    <location>
        <begin position="15"/>
        <end position="28"/>
    </location>
</feature>
<sequence>MISSEAIIRPLTKSAGEREKQRETERRNRMFTSVHENSKEVHSIASAKDQFSENSSQSDEQAAEQQQELQQEQQQELSEESMLTASS</sequence>
<dbReference type="Proteomes" id="UP000054761">
    <property type="component" value="Unassembled WGS sequence"/>
</dbReference>
<keyword evidence="3" id="KW-1185">Reference proteome</keyword>
<feature type="compositionally biased region" description="Low complexity" evidence="1">
    <location>
        <begin position="52"/>
        <end position="76"/>
    </location>
</feature>
<protein>
    <submittedName>
        <fullName evidence="2">Uncharacterized protein</fullName>
    </submittedName>
</protein>
<proteinExistence type="predicted"/>
<gene>
    <name evidence="2" type="ORF">Lisr_2523</name>
</gene>
<dbReference type="EMBL" id="LNYH01000149">
    <property type="protein sequence ID" value="KTD14295.1"/>
    <property type="molecule type" value="Genomic_DNA"/>
</dbReference>
<organism evidence="2 3">
    <name type="scientific">Legionella israelensis</name>
    <dbReference type="NCBI Taxonomy" id="454"/>
    <lineage>
        <taxon>Bacteria</taxon>
        <taxon>Pseudomonadati</taxon>
        <taxon>Pseudomonadota</taxon>
        <taxon>Gammaproteobacteria</taxon>
        <taxon>Legionellales</taxon>
        <taxon>Legionellaceae</taxon>
        <taxon>Legionella</taxon>
    </lineage>
</organism>
<accession>A0A0W0V2E2</accession>
<dbReference type="STRING" id="454.Lisr_2523"/>
<evidence type="ECO:0000313" key="2">
    <source>
        <dbReference type="EMBL" id="KTD14295.1"/>
    </source>
</evidence>
<dbReference type="AlphaFoldDB" id="A0A0W0V2E2"/>
<dbReference type="PATRIC" id="fig|454.4.peg.2760"/>